<dbReference type="Gene3D" id="2.60.40.1670">
    <property type="entry name" value="beta-sandwich domain of Sec23/24"/>
    <property type="match status" value="1"/>
</dbReference>
<protein>
    <submittedName>
        <fullName evidence="2">Sec23/Sec24 zinc finger family protein</fullName>
    </submittedName>
</protein>
<dbReference type="GO" id="GO:0000149">
    <property type="term" value="F:SNARE binding"/>
    <property type="evidence" value="ECO:0000318"/>
    <property type="project" value="GO_Central"/>
</dbReference>
<reference evidence="2" key="2">
    <citation type="journal article" date="2007" name="Science">
        <title>Draft genome sequence of the sexually transmitted pathogen Trichomonas vaginalis.</title>
        <authorList>
            <person name="Carlton J.M."/>
            <person name="Hirt R.P."/>
            <person name="Silva J.C."/>
            <person name="Delcher A.L."/>
            <person name="Schatz M."/>
            <person name="Zhao Q."/>
            <person name="Wortman J.R."/>
            <person name="Bidwell S.L."/>
            <person name="Alsmark U.C.M."/>
            <person name="Besteiro S."/>
            <person name="Sicheritz-Ponten T."/>
            <person name="Noel C.J."/>
            <person name="Dacks J.B."/>
            <person name="Foster P.G."/>
            <person name="Simillion C."/>
            <person name="Van de Peer Y."/>
            <person name="Miranda-Saavedra D."/>
            <person name="Barton G.J."/>
            <person name="Westrop G.D."/>
            <person name="Mueller S."/>
            <person name="Dessi D."/>
            <person name="Fiori P.L."/>
            <person name="Ren Q."/>
            <person name="Paulsen I."/>
            <person name="Zhang H."/>
            <person name="Bastida-Corcuera F.D."/>
            <person name="Simoes-Barbosa A."/>
            <person name="Brown M.T."/>
            <person name="Hayes R.D."/>
            <person name="Mukherjee M."/>
            <person name="Okumura C.Y."/>
            <person name="Schneider R."/>
            <person name="Smith A.J."/>
            <person name="Vanacova S."/>
            <person name="Villalvazo M."/>
            <person name="Haas B.J."/>
            <person name="Pertea M."/>
            <person name="Feldblyum T.V."/>
            <person name="Utterback T.R."/>
            <person name="Shu C.L."/>
            <person name="Osoegawa K."/>
            <person name="de Jong P.J."/>
            <person name="Hrdy I."/>
            <person name="Horvathova L."/>
            <person name="Zubacova Z."/>
            <person name="Dolezal P."/>
            <person name="Malik S.B."/>
            <person name="Logsdon J.M. Jr."/>
            <person name="Henze K."/>
            <person name="Gupta A."/>
            <person name="Wang C.C."/>
            <person name="Dunne R.L."/>
            <person name="Upcroft J.A."/>
            <person name="Upcroft P."/>
            <person name="White O."/>
            <person name="Salzberg S.L."/>
            <person name="Tang P."/>
            <person name="Chiu C.-H."/>
            <person name="Lee Y.-S."/>
            <person name="Embley T.M."/>
            <person name="Coombs G.H."/>
            <person name="Mottram J.C."/>
            <person name="Tachezy J."/>
            <person name="Fraser-Liggett C.M."/>
            <person name="Johnson P.J."/>
        </authorList>
    </citation>
    <scope>NUCLEOTIDE SEQUENCE [LARGE SCALE GENOMIC DNA]</scope>
    <source>
        <strain evidence="2">G3</strain>
    </source>
</reference>
<dbReference type="GO" id="GO:0070971">
    <property type="term" value="C:endoplasmic reticulum exit site"/>
    <property type="evidence" value="ECO:0000318"/>
    <property type="project" value="GO_Central"/>
</dbReference>
<dbReference type="Gene3D" id="2.30.30.380">
    <property type="entry name" value="Zn-finger domain of Sec23/24"/>
    <property type="match status" value="1"/>
</dbReference>
<dbReference type="KEGG" id="tva:4761809"/>
<dbReference type="GO" id="GO:0090110">
    <property type="term" value="P:COPII-coated vesicle cargo loading"/>
    <property type="evidence" value="ECO:0000318"/>
    <property type="project" value="GO_Central"/>
</dbReference>
<dbReference type="GO" id="GO:0008270">
    <property type="term" value="F:zinc ion binding"/>
    <property type="evidence" value="ECO:0000318"/>
    <property type="project" value="GO_Central"/>
</dbReference>
<dbReference type="InterPro" id="IPR036174">
    <property type="entry name" value="Znf_Sec23_Sec24_sf"/>
</dbReference>
<accession>A2ETT0</accession>
<dbReference type="SUPFAM" id="SSF82919">
    <property type="entry name" value="Zn-finger domain of Sec23/24"/>
    <property type="match status" value="1"/>
</dbReference>
<dbReference type="InParanoid" id="A2ETT0"/>
<dbReference type="GO" id="GO:0030127">
    <property type="term" value="C:COPII vesicle coat"/>
    <property type="evidence" value="ECO:0000318"/>
    <property type="project" value="GO_Central"/>
</dbReference>
<dbReference type="PANTHER" id="PTHR13803">
    <property type="entry name" value="SEC24-RELATED PROTEIN"/>
    <property type="match status" value="1"/>
</dbReference>
<name>A2ETT0_TRIV3</name>
<proteinExistence type="predicted"/>
<sequence>MIEYSYGIGPLNEKIRAEFHIPFSMVISPCVNSSKKIENFDPKNIPRCHKCEAYINKFSTINSDTWKCPLCGTENQLSEKLPFELEETIEFNLNTQNNSQLFVFIFSLNLHPSDFSIIKTLFTDFISKIKTGKFLFIFHNKDGFYFLTPTISLFDVSENKLKKQENVKLNLLPATLSQYMKSEYLDITSHIFDASQLGSAVLTIMKMQSTVGDQDPATVLSLIRITSSKLPHEQLRFVQIVPHCTPDSLDIQDIRERDIRIDTLTAIYDNAAFVYATQVPGFVIPFNKSNFVSKLNWIYSKHVDFKCFMNVRSSDCECSWNRLRWHYSLIENSLLYIPDVVADQPFVLDIKSTGLNPIIQITAKTTNTFVIFTKKLTLSSENQQILDSINVSVAEWLWVSRSIGIEDASKAITMAAMPVYEKMTKEKEKKDLEKFIRIVPFLNAMNGNSLTAASLIVATPPRNLHLAPKFDGEFDEMTITLFDQVYTAGSPKTGDNIATELGICMPPKKGIPGWLLDFME</sequence>
<dbReference type="STRING" id="5722.A2ETT0"/>
<dbReference type="EMBL" id="DS113489">
    <property type="protein sequence ID" value="EAY03961.1"/>
    <property type="molecule type" value="Genomic_DNA"/>
</dbReference>
<dbReference type="AlphaFoldDB" id="A2ETT0"/>
<feature type="domain" description="Zinc finger Sec23/Sec24-type" evidence="1">
    <location>
        <begin position="45"/>
        <end position="78"/>
    </location>
</feature>
<dbReference type="RefSeq" id="XP_001316184.1">
    <property type="nucleotide sequence ID" value="XM_001316149.1"/>
</dbReference>
<evidence type="ECO:0000313" key="2">
    <source>
        <dbReference type="EMBL" id="EAY03961.1"/>
    </source>
</evidence>
<keyword evidence="3" id="KW-1185">Reference proteome</keyword>
<evidence type="ECO:0000313" key="3">
    <source>
        <dbReference type="Proteomes" id="UP000001542"/>
    </source>
</evidence>
<evidence type="ECO:0000259" key="1">
    <source>
        <dbReference type="Pfam" id="PF04810"/>
    </source>
</evidence>
<dbReference type="PANTHER" id="PTHR13803:SF39">
    <property type="entry name" value="SECRETORY 24AB, ISOFORM A"/>
    <property type="match status" value="1"/>
</dbReference>
<organism evidence="2 3">
    <name type="scientific">Trichomonas vaginalis (strain ATCC PRA-98 / G3)</name>
    <dbReference type="NCBI Taxonomy" id="412133"/>
    <lineage>
        <taxon>Eukaryota</taxon>
        <taxon>Metamonada</taxon>
        <taxon>Parabasalia</taxon>
        <taxon>Trichomonadida</taxon>
        <taxon>Trichomonadidae</taxon>
        <taxon>Trichomonas</taxon>
    </lineage>
</organism>
<dbReference type="VEuPathDB" id="TrichDB:TVAGG3_0045880"/>
<reference evidence="2" key="1">
    <citation type="submission" date="2006-10" db="EMBL/GenBank/DDBJ databases">
        <authorList>
            <person name="Amadeo P."/>
            <person name="Zhao Q."/>
            <person name="Wortman J."/>
            <person name="Fraser-Liggett C."/>
            <person name="Carlton J."/>
        </authorList>
    </citation>
    <scope>NUCLEOTIDE SEQUENCE</scope>
    <source>
        <strain evidence="2">G3</strain>
    </source>
</reference>
<dbReference type="InterPro" id="IPR006895">
    <property type="entry name" value="Znf_Sec23_Sec24"/>
</dbReference>
<dbReference type="Pfam" id="PF04810">
    <property type="entry name" value="zf-Sec23_Sec24"/>
    <property type="match status" value="1"/>
</dbReference>
<gene>
    <name evidence="2" type="ORF">TVAG_314910</name>
</gene>
<dbReference type="GO" id="GO:0006886">
    <property type="term" value="P:intracellular protein transport"/>
    <property type="evidence" value="ECO:0007669"/>
    <property type="project" value="InterPro"/>
</dbReference>
<dbReference type="Proteomes" id="UP000001542">
    <property type="component" value="Unassembled WGS sequence"/>
</dbReference>
<dbReference type="VEuPathDB" id="TrichDB:TVAG_314910"/>
<dbReference type="InterPro" id="IPR050550">
    <property type="entry name" value="SEC23_SEC24_subfamily"/>
</dbReference>